<dbReference type="SUPFAM" id="SSF50494">
    <property type="entry name" value="Trypsin-like serine proteases"/>
    <property type="match status" value="1"/>
</dbReference>
<dbReference type="Pfam" id="PF13365">
    <property type="entry name" value="Trypsin_2"/>
    <property type="match status" value="1"/>
</dbReference>
<dbReference type="PRINTS" id="PR00839">
    <property type="entry name" value="V8PROTEASE"/>
</dbReference>
<keyword evidence="3 6" id="KW-0732">Signal</keyword>
<dbReference type="InterPro" id="IPR018114">
    <property type="entry name" value="TRYPSIN_HIS"/>
</dbReference>
<gene>
    <name evidence="8" type="ORF">GCM10010991_18860</name>
</gene>
<dbReference type="Gene3D" id="2.40.10.10">
    <property type="entry name" value="Trypsin-like serine proteases"/>
    <property type="match status" value="2"/>
</dbReference>
<dbReference type="InterPro" id="IPR050966">
    <property type="entry name" value="Glutamyl_endopeptidase"/>
</dbReference>
<evidence type="ECO:0000256" key="4">
    <source>
        <dbReference type="ARBA" id="ARBA00022801"/>
    </source>
</evidence>
<dbReference type="InterPro" id="IPR043504">
    <property type="entry name" value="Peptidase_S1_PA_chymotrypsin"/>
</dbReference>
<evidence type="ECO:0000256" key="1">
    <source>
        <dbReference type="ARBA" id="ARBA00008764"/>
    </source>
</evidence>
<evidence type="ECO:0000256" key="3">
    <source>
        <dbReference type="ARBA" id="ARBA00022729"/>
    </source>
</evidence>
<dbReference type="AlphaFoldDB" id="A0A917YK38"/>
<dbReference type="InterPro" id="IPR008256">
    <property type="entry name" value="Peptidase_S1B"/>
</dbReference>
<dbReference type="RefSeq" id="WP_229704371.1">
    <property type="nucleotide sequence ID" value="NZ_BMLP01000002.1"/>
</dbReference>
<evidence type="ECO:0000313" key="8">
    <source>
        <dbReference type="EMBL" id="GGO32020.1"/>
    </source>
</evidence>
<dbReference type="PROSITE" id="PS00134">
    <property type="entry name" value="TRYPSIN_HIS"/>
    <property type="match status" value="1"/>
</dbReference>
<sequence length="296" mass="31515">MAQICAGKSLARGIMKRIFSSLAIALVVPFGAPAQDVVTLAPARDARLESLETSDAGRGWEAVGKLELGRRGFCTGALIAPDLVLTAGHCLFDRDTGARIDPASIEFRAGWRNGRAIAYRGIKRAVAHPDYVYGGEKLNERVAFDIALLQLDQPIRQPSVTPFAIGEQPLAGDAVSVVSYAQDRSEAPSLQEVCKVLAQEPKMLMLTCDVDFGSSGAPVFAFLGGMPRIVSVVSAKAEYDGHKVAIGTGLAEPLEDLRREIMEAEEAAGLGSARILRGGITSGPKFLRPDEDRPGD</sequence>
<proteinExistence type="inferred from homology"/>
<name>A0A917YK38_9RHOB</name>
<dbReference type="InterPro" id="IPR001254">
    <property type="entry name" value="Trypsin_dom"/>
</dbReference>
<evidence type="ECO:0000256" key="5">
    <source>
        <dbReference type="ARBA" id="ARBA00022825"/>
    </source>
</evidence>
<keyword evidence="4 6" id="KW-0378">Hydrolase</keyword>
<feature type="domain" description="Peptidase S1" evidence="7">
    <location>
        <begin position="37"/>
        <end position="263"/>
    </location>
</feature>
<dbReference type="PANTHER" id="PTHR15462">
    <property type="entry name" value="SERINE PROTEASE"/>
    <property type="match status" value="1"/>
</dbReference>
<evidence type="ECO:0000259" key="7">
    <source>
        <dbReference type="PROSITE" id="PS50240"/>
    </source>
</evidence>
<feature type="signal peptide" evidence="6">
    <location>
        <begin position="1"/>
        <end position="34"/>
    </location>
</feature>
<dbReference type="PANTHER" id="PTHR15462:SF8">
    <property type="entry name" value="SERINE PROTEASE"/>
    <property type="match status" value="1"/>
</dbReference>
<dbReference type="EMBL" id="BMLP01000002">
    <property type="protein sequence ID" value="GGO32020.1"/>
    <property type="molecule type" value="Genomic_DNA"/>
</dbReference>
<reference evidence="8 9" key="1">
    <citation type="journal article" date="2014" name="Int. J. Syst. Evol. Microbiol.">
        <title>Complete genome sequence of Corynebacterium casei LMG S-19264T (=DSM 44701T), isolated from a smear-ripened cheese.</title>
        <authorList>
            <consortium name="US DOE Joint Genome Institute (JGI-PGF)"/>
            <person name="Walter F."/>
            <person name="Albersmeier A."/>
            <person name="Kalinowski J."/>
            <person name="Ruckert C."/>
        </authorList>
    </citation>
    <scope>NUCLEOTIDE SEQUENCE [LARGE SCALE GENOMIC DNA]</scope>
    <source>
        <strain evidence="8 9">CGMCC 1.7029</strain>
    </source>
</reference>
<dbReference type="PROSITE" id="PS50240">
    <property type="entry name" value="TRYPSIN_DOM"/>
    <property type="match status" value="1"/>
</dbReference>
<evidence type="ECO:0000313" key="9">
    <source>
        <dbReference type="Proteomes" id="UP000598196"/>
    </source>
</evidence>
<protein>
    <recommendedName>
        <fullName evidence="6">Serine protease</fullName>
        <ecNumber evidence="6">3.4.21.-</ecNumber>
    </recommendedName>
</protein>
<evidence type="ECO:0000256" key="6">
    <source>
        <dbReference type="RuleBase" id="RU004296"/>
    </source>
</evidence>
<feature type="chain" id="PRO_5038159998" description="Serine protease" evidence="6">
    <location>
        <begin position="35"/>
        <end position="296"/>
    </location>
</feature>
<keyword evidence="2 6" id="KW-0645">Protease</keyword>
<dbReference type="Proteomes" id="UP000598196">
    <property type="component" value="Unassembled WGS sequence"/>
</dbReference>
<dbReference type="GO" id="GO:0004252">
    <property type="term" value="F:serine-type endopeptidase activity"/>
    <property type="evidence" value="ECO:0007669"/>
    <property type="project" value="InterPro"/>
</dbReference>
<evidence type="ECO:0000256" key="2">
    <source>
        <dbReference type="ARBA" id="ARBA00022670"/>
    </source>
</evidence>
<comment type="caution">
    <text evidence="8">The sequence shown here is derived from an EMBL/GenBank/DDBJ whole genome shotgun (WGS) entry which is preliminary data.</text>
</comment>
<accession>A0A917YK38</accession>
<organism evidence="8 9">
    <name type="scientific">Gemmobacter aquaticus</name>
    <dbReference type="NCBI Taxonomy" id="490185"/>
    <lineage>
        <taxon>Bacteria</taxon>
        <taxon>Pseudomonadati</taxon>
        <taxon>Pseudomonadota</taxon>
        <taxon>Alphaproteobacteria</taxon>
        <taxon>Rhodobacterales</taxon>
        <taxon>Paracoccaceae</taxon>
        <taxon>Gemmobacter</taxon>
    </lineage>
</organism>
<keyword evidence="5 6" id="KW-0720">Serine protease</keyword>
<keyword evidence="9" id="KW-1185">Reference proteome</keyword>
<dbReference type="SMART" id="SM00020">
    <property type="entry name" value="Tryp_SPc"/>
    <property type="match status" value="1"/>
</dbReference>
<dbReference type="EC" id="3.4.21.-" evidence="6"/>
<dbReference type="GO" id="GO:0006508">
    <property type="term" value="P:proteolysis"/>
    <property type="evidence" value="ECO:0007669"/>
    <property type="project" value="UniProtKB-KW"/>
</dbReference>
<comment type="similarity">
    <text evidence="1 6">Belongs to the peptidase S1B family.</text>
</comment>
<dbReference type="InterPro" id="IPR009003">
    <property type="entry name" value="Peptidase_S1_PA"/>
</dbReference>